<proteinExistence type="predicted"/>
<dbReference type="GO" id="GO:0008171">
    <property type="term" value="F:O-methyltransferase activity"/>
    <property type="evidence" value="ECO:0007669"/>
    <property type="project" value="TreeGrafter"/>
</dbReference>
<evidence type="ECO:0000313" key="3">
    <source>
        <dbReference type="Proteomes" id="UP000434580"/>
    </source>
</evidence>
<dbReference type="OrthoDB" id="5329963at2"/>
<dbReference type="NCBIfam" id="TIGR01444">
    <property type="entry name" value="fkbM_fam"/>
    <property type="match status" value="1"/>
</dbReference>
<dbReference type="InterPro" id="IPR053188">
    <property type="entry name" value="FkbM_Methyltransferase"/>
</dbReference>
<name>A0A5S9PKM8_9GAMM</name>
<dbReference type="AlphaFoldDB" id="A0A5S9PKM8"/>
<organism evidence="2 3">
    <name type="scientific">BD1-7 clade bacterium</name>
    <dbReference type="NCBI Taxonomy" id="2029982"/>
    <lineage>
        <taxon>Bacteria</taxon>
        <taxon>Pseudomonadati</taxon>
        <taxon>Pseudomonadota</taxon>
        <taxon>Gammaproteobacteria</taxon>
        <taxon>Cellvibrionales</taxon>
        <taxon>Spongiibacteraceae</taxon>
        <taxon>BD1-7 clade</taxon>
    </lineage>
</organism>
<dbReference type="Proteomes" id="UP000434580">
    <property type="component" value="Unassembled WGS sequence"/>
</dbReference>
<dbReference type="InterPro" id="IPR029063">
    <property type="entry name" value="SAM-dependent_MTases_sf"/>
</dbReference>
<gene>
    <name evidence="2" type="ORF">DPBNPPHM_01048</name>
</gene>
<evidence type="ECO:0000313" key="2">
    <source>
        <dbReference type="EMBL" id="CAA0104244.1"/>
    </source>
</evidence>
<sequence>MLIPEIGFNASYLSFLSKPKTVFDVGVGYGTPELYKAYPKASFILVEPLIEFQEAIEALSLDYDMQVHYKAVAEKNSVKKINIDTELLQRSSFNERTNLTKTKNEIDIRKVEVTTLDDIYFSTDSIQAPVLLKIDTEGNELLVLKGAKELLKITDTVIAEVSISKRFHNGYSFDEIVIFMAKNNFEVFSFLKHVQPKGELRQRFVDVVFKRKSLNKSSKSDVASIAGS</sequence>
<feature type="domain" description="Methyltransferase FkbM" evidence="1">
    <location>
        <begin position="65"/>
        <end position="186"/>
    </location>
</feature>
<protein>
    <recommendedName>
        <fullName evidence="1">Methyltransferase FkbM domain-containing protein</fullName>
    </recommendedName>
</protein>
<dbReference type="InterPro" id="IPR006342">
    <property type="entry name" value="FkbM_mtfrase"/>
</dbReference>
<reference evidence="2 3" key="1">
    <citation type="submission" date="2019-11" db="EMBL/GenBank/DDBJ databases">
        <authorList>
            <person name="Holert J."/>
        </authorList>
    </citation>
    <scope>NUCLEOTIDE SEQUENCE [LARGE SCALE GENOMIC DNA]</scope>
    <source>
        <strain evidence="2">BC5_2</strain>
    </source>
</reference>
<dbReference type="EMBL" id="CACSII010000012">
    <property type="protein sequence ID" value="CAA0104244.1"/>
    <property type="molecule type" value="Genomic_DNA"/>
</dbReference>
<accession>A0A5S9PKM8</accession>
<dbReference type="Pfam" id="PF05050">
    <property type="entry name" value="Methyltransf_21"/>
    <property type="match status" value="1"/>
</dbReference>
<dbReference type="PANTHER" id="PTHR36973">
    <property type="entry name" value="SLL1456 PROTEIN-RELATED"/>
    <property type="match status" value="1"/>
</dbReference>
<evidence type="ECO:0000259" key="1">
    <source>
        <dbReference type="Pfam" id="PF05050"/>
    </source>
</evidence>
<dbReference type="Gene3D" id="3.40.50.150">
    <property type="entry name" value="Vaccinia Virus protein VP39"/>
    <property type="match status" value="1"/>
</dbReference>
<dbReference type="PANTHER" id="PTHR36973:SF4">
    <property type="entry name" value="NODULATION PROTEIN"/>
    <property type="match status" value="1"/>
</dbReference>
<dbReference type="SUPFAM" id="SSF53335">
    <property type="entry name" value="S-adenosyl-L-methionine-dependent methyltransferases"/>
    <property type="match status" value="1"/>
</dbReference>